<feature type="domain" description="DNA helicase Pif1-like DEAD-box helicase" evidence="1">
    <location>
        <begin position="3"/>
        <end position="207"/>
    </location>
</feature>
<keyword evidence="4" id="KW-1185">Reference proteome</keyword>
<proteinExistence type="predicted"/>
<organism evidence="3 4">
    <name type="scientific">Algoriphagus pacificus</name>
    <dbReference type="NCBI Taxonomy" id="2811234"/>
    <lineage>
        <taxon>Bacteria</taxon>
        <taxon>Pseudomonadati</taxon>
        <taxon>Bacteroidota</taxon>
        <taxon>Cytophagia</taxon>
        <taxon>Cytophagales</taxon>
        <taxon>Cyclobacteriaceae</taxon>
        <taxon>Algoriphagus</taxon>
    </lineage>
</organism>
<dbReference type="Gene3D" id="3.40.50.300">
    <property type="entry name" value="P-loop containing nucleotide triphosphate hydrolases"/>
    <property type="match status" value="1"/>
</dbReference>
<evidence type="ECO:0000313" key="3">
    <source>
        <dbReference type="EMBL" id="MBN7818066.1"/>
    </source>
</evidence>
<evidence type="ECO:0000259" key="1">
    <source>
        <dbReference type="Pfam" id="PF05970"/>
    </source>
</evidence>
<dbReference type="Pfam" id="PF05970">
    <property type="entry name" value="PIF1"/>
    <property type="match status" value="1"/>
</dbReference>
<dbReference type="InterPro" id="IPR010285">
    <property type="entry name" value="DNA_helicase_pif1-like_DEAD"/>
</dbReference>
<dbReference type="Gene3D" id="2.30.30.940">
    <property type="match status" value="1"/>
</dbReference>
<feature type="domain" description="Helicase Helix-turn-helix" evidence="2">
    <location>
        <begin position="604"/>
        <end position="688"/>
    </location>
</feature>
<gene>
    <name evidence="3" type="ORF">J0A69_21685</name>
</gene>
<comment type="caution">
    <text evidence="3">The sequence shown here is derived from an EMBL/GenBank/DDBJ whole genome shotgun (WGS) entry which is preliminary data.</text>
</comment>
<dbReference type="CDD" id="cd18809">
    <property type="entry name" value="SF1_C_RecD"/>
    <property type="match status" value="1"/>
</dbReference>
<dbReference type="Proteomes" id="UP000664480">
    <property type="component" value="Unassembled WGS sequence"/>
</dbReference>
<reference evidence="3 4" key="1">
    <citation type="submission" date="2021-03" db="EMBL/GenBank/DDBJ databases">
        <title>novel species isolated from a fishpond in China.</title>
        <authorList>
            <person name="Lu H."/>
            <person name="Cai Z."/>
        </authorList>
    </citation>
    <scope>NUCLEOTIDE SEQUENCE [LARGE SCALE GENOMIC DNA]</scope>
    <source>
        <strain evidence="3 4">YJ13C</strain>
    </source>
</reference>
<evidence type="ECO:0000313" key="4">
    <source>
        <dbReference type="Proteomes" id="UP000664480"/>
    </source>
</evidence>
<dbReference type="RefSeq" id="WP_206588730.1">
    <property type="nucleotide sequence ID" value="NZ_JAFKCU010000008.1"/>
</dbReference>
<dbReference type="EMBL" id="JAFKCU010000008">
    <property type="protein sequence ID" value="MBN7818066.1"/>
    <property type="molecule type" value="Genomic_DNA"/>
</dbReference>
<accession>A0ABS3CNM3</accession>
<evidence type="ECO:0000259" key="2">
    <source>
        <dbReference type="Pfam" id="PF14493"/>
    </source>
</evidence>
<name>A0ABS3CNM3_9BACT</name>
<dbReference type="PANTHER" id="PTHR47642">
    <property type="entry name" value="ATP-DEPENDENT DNA HELICASE"/>
    <property type="match status" value="1"/>
</dbReference>
<protein>
    <submittedName>
        <fullName evidence="3">AAA family ATPase</fullName>
    </submittedName>
</protein>
<dbReference type="InterPro" id="IPR029491">
    <property type="entry name" value="Helicase_HTH"/>
</dbReference>
<dbReference type="InterPro" id="IPR027417">
    <property type="entry name" value="P-loop_NTPase"/>
</dbReference>
<sequence>MNQDNQHSIASIALDFINHTYQNVFLTGGAGTGKTTFLKILRSQTHKKLAIAAPTGVAAVNAGGITIHSLFGLPARPLDNGTVKNIHLSGQSKSLLRELELLVIDEASMLRADVLDAMDYLLKEVRQDLRPLGGLQIVLIGDLFQLPPIETRKDAETLQGLYQNLYFINAKTFPGLNMLMLELTEIYRQSDPVFINLLNAIRRGRLLDNELEMLNSLYSPDWFQKEAVILTTHNRYVSEVNDQRLKSLPGLVYTFPAEITGDFFADNAPVDNILQLKIGCRVMVIKNDNTGNSQFFNGKVGLVSVIDNQAIEVKFDDGTIITFNREIWSNVSYATDAENDSLKEVVIGTFKQFPLKLAWAITVHKSQGLTFEKAVIDIAEAFAPGQVYVALSRIRMLKGVFLKSTISSSVIIAPPITETMFLGGSDIHKIKMKLREDKKAYMKDFLFKSFQWDQLNYATIPINASDTIIKNVHDVSEKLQGYASTFLDKANQYIYDENWKLLSDRLVQAETYFSSEINLKCIGLLKDFIKKEKDDFKFRADINRMKNYVKLFQEKISGIALACKVAKGVAEGVNYLPHEITAPKKTALNKVIPTTQLRSTSISTEAQSLKLFLSGDSIAEIASRRSLGIPAIEAHLASYIPTGEVNLVDIVPQDILNEILPLVRQIKSPSIARLRPVSAGKLSMGQLQALNIYLKTFHN</sequence>
<dbReference type="Pfam" id="PF14493">
    <property type="entry name" value="HTH_40"/>
    <property type="match status" value="1"/>
</dbReference>
<dbReference type="InterPro" id="IPR051055">
    <property type="entry name" value="PIF1_helicase"/>
</dbReference>
<dbReference type="SUPFAM" id="SSF52540">
    <property type="entry name" value="P-loop containing nucleoside triphosphate hydrolases"/>
    <property type="match status" value="2"/>
</dbReference>
<dbReference type="PANTHER" id="PTHR47642:SF7">
    <property type="entry name" value="ATP-DEPENDENT DNA HELICASE PIF1"/>
    <property type="match status" value="1"/>
</dbReference>